<comment type="caution">
    <text evidence="1">The sequence shown here is derived from an EMBL/GenBank/DDBJ whole genome shotgun (WGS) entry which is preliminary data.</text>
</comment>
<evidence type="ECO:0000313" key="2">
    <source>
        <dbReference type="Proteomes" id="UP001385892"/>
    </source>
</evidence>
<proteinExistence type="predicted"/>
<evidence type="ECO:0000313" key="1">
    <source>
        <dbReference type="EMBL" id="MEJ8848413.1"/>
    </source>
</evidence>
<reference evidence="1 2" key="1">
    <citation type="submission" date="2024-03" db="EMBL/GenBank/DDBJ databases">
        <title>Novel species of the genus Variovorax.</title>
        <authorList>
            <person name="Liu Q."/>
            <person name="Xin Y.-H."/>
        </authorList>
    </citation>
    <scope>NUCLEOTIDE SEQUENCE [LARGE SCALE GENOMIC DNA]</scope>
    <source>
        <strain evidence="1 2">KACC 18900</strain>
    </source>
</reference>
<organism evidence="1 2">
    <name type="scientific">Variovorax rhizosphaerae</name>
    <dbReference type="NCBI Taxonomy" id="1836200"/>
    <lineage>
        <taxon>Bacteria</taxon>
        <taxon>Pseudomonadati</taxon>
        <taxon>Pseudomonadota</taxon>
        <taxon>Betaproteobacteria</taxon>
        <taxon>Burkholderiales</taxon>
        <taxon>Comamonadaceae</taxon>
        <taxon>Variovorax</taxon>
    </lineage>
</organism>
<protein>
    <submittedName>
        <fullName evidence="1">Uncharacterized protein</fullName>
    </submittedName>
</protein>
<dbReference type="RefSeq" id="WP_340343542.1">
    <property type="nucleotide sequence ID" value="NZ_JBBKZT010000007.1"/>
</dbReference>
<gene>
    <name evidence="1" type="ORF">WKW82_17275</name>
</gene>
<keyword evidence="2" id="KW-1185">Reference proteome</keyword>
<dbReference type="EMBL" id="JBBKZT010000007">
    <property type="protein sequence ID" value="MEJ8848413.1"/>
    <property type="molecule type" value="Genomic_DNA"/>
</dbReference>
<name>A0ABU8WLM8_9BURK</name>
<dbReference type="Proteomes" id="UP001385892">
    <property type="component" value="Unassembled WGS sequence"/>
</dbReference>
<accession>A0ABU8WLM8</accession>
<sequence length="66" mass="7382">MSDSVSLNSIAPALAEARLQQSLALVDFFVSLWSSNPALAKQAGRKVEEFMMPRDEVQRRHAHDLD</sequence>